<feature type="transmembrane region" description="Helical" evidence="8">
    <location>
        <begin position="1128"/>
        <end position="1146"/>
    </location>
</feature>
<evidence type="ECO:0000256" key="5">
    <source>
        <dbReference type="ARBA" id="ARBA00022840"/>
    </source>
</evidence>
<gene>
    <name evidence="11" type="primary">Aste57867_3122</name>
    <name evidence="10" type="ORF">As57867_003113</name>
    <name evidence="11" type="ORF">ASTE57867_3122</name>
</gene>
<dbReference type="OrthoDB" id="66620at2759"/>
<protein>
    <submittedName>
        <fullName evidence="11">Aste57867_3122 protein</fullName>
    </submittedName>
</protein>
<keyword evidence="12" id="KW-1185">Reference proteome</keyword>
<keyword evidence="7 8" id="KW-0472">Membrane</keyword>
<dbReference type="InterPro" id="IPR003439">
    <property type="entry name" value="ABC_transporter-like_ATP-bd"/>
</dbReference>
<evidence type="ECO:0000256" key="3">
    <source>
        <dbReference type="ARBA" id="ARBA00022692"/>
    </source>
</evidence>
<dbReference type="Pfam" id="PF00005">
    <property type="entry name" value="ABC_tran"/>
    <property type="match status" value="2"/>
</dbReference>
<dbReference type="CDD" id="cd03232">
    <property type="entry name" value="ABCG_PDR_domain2"/>
    <property type="match status" value="1"/>
</dbReference>
<dbReference type="PANTHER" id="PTHR19241">
    <property type="entry name" value="ATP-BINDING CASSETTE TRANSPORTER"/>
    <property type="match status" value="1"/>
</dbReference>
<feature type="transmembrane region" description="Helical" evidence="8">
    <location>
        <begin position="715"/>
        <end position="738"/>
    </location>
</feature>
<feature type="transmembrane region" description="Helical" evidence="8">
    <location>
        <begin position="1200"/>
        <end position="1227"/>
    </location>
</feature>
<dbReference type="SUPFAM" id="SSF52540">
    <property type="entry name" value="P-loop containing nucleoside triphosphate hydrolases"/>
    <property type="match status" value="2"/>
</dbReference>
<sequence length="1394" mass="155260">MFLAGSSFCEFSILESGGEWSMSTTPSAGPPPSPAETSWVLEMGEDRYEKMAKMVEKSLGTRFPQVEIRFVDLAITADVPVSTSSSDVPTLWTAFSQRWLNMCHKKATMKKEILKPHTGSFKPRSMTLVLGQPQSGKSSLMKILSGRFPISKNVHVDGRITYNGEDRADILPRLPQLIAYTNQRDAHYPTLTVEETFQFANDCAGKFGDKIARSLNKGTAAENEQAKAAVKTIFDNMPKFIMAEMGLSHCAKTIVGNGMLRGVSGGERKRVTTGEMKFGGKLVSLLDEISTGLDAASTYDIVKAHRHMAKHMHRTIVISLLQPPPEVLDLFDNILILNDGHVMYHGPRESVLAYFESLGFVCPPRRDVADFLLDLGTEQQKDYVSNAALLSPKNLMNNIWSAAAGAVAGTGTGKFQVPQTPAEFGAKFRESSIFKTMVAQVEGAHDAAHFNSNLLIETYHQTFWESTNTVMRRQFRLLVRNTAFIKGRFMMVLVMGLIYGTVFYQMNQGLPQVVLGLAFTSILFIAIGQAAQMPTFMEYRHVFYKQRGANFYRTASYVLSNSLAMVPFAIGESIVFGSIVYWMAGFASDISAFIFFLVILFLANLSFASWFFFLSSAAPNLLIAQPVSFISILIYVLFAGFIIIRPNIPDYFIWLYWINPLSWCFHALAVNQYRTSAFSHCTFNGIDFCKITNDPTMTFGRYSLEQYGLEPGFEWIIYAIVYLGALYLVFSSMSCFFLEFRRFESPEGTSIVVEEMPEETDDNYQLYPTTPRASSNGTEVVADAAAPQVAAVALTFQDLWYTVTTKEKEDIHLLKGITGYAYPGTTTALMGSSGAGKTTLLDVLAGRKTSGTIQGRVLLNGFPATPLAISRTTGYCEQMDNHCESATFREALEFSAFLRQSSDVSDEDKRKSVDEAIKLLDLYAIADKMIKGSSVEQMKRLTIGVELAAQASILFLDEPTSGLDARAAKRIMAGLKEIAKSGRTIVCTIHQPSSEVFNMFDNLLLMKRGGQMVFFGPLGPGSVNLQNYLEGIPGTKPLLPGFNPATWMLDVIGAGVAGATEGPVTDFAVAYENSAIKRQANQVITETSHEGAKEMTFKHKRAAAPRVQLAYVCDRFFKMYWRTPSYNLIRMQLYTFLAIFLGIVFCRSEYHSFGGVNGGIGVIFLSTLFVGIIGFNSVLPLLAAERASYYRERACQTYNALWYFVGSTLAEIPYVFLSTTLFTVIFYPFVGFKDFGAGVWYGVHLSLFVLMQVYFGELMICALPSLEVAAIMGSFLMSLFNLFMGFNPPGSQIPAGYQWLYTIVPPRHTMSILASIVFKCESPDDMGCQAMTNVSPQILRQFNVTHLSASEFVANMFDMKYEDRWNHMYFILGYIVLFRILALLCLRYVNHQKR</sequence>
<feature type="transmembrane region" description="Helical" evidence="8">
    <location>
        <begin position="590"/>
        <end position="614"/>
    </location>
</feature>
<evidence type="ECO:0000313" key="12">
    <source>
        <dbReference type="Proteomes" id="UP000332933"/>
    </source>
</evidence>
<organism evidence="11 12">
    <name type="scientific">Aphanomyces stellatus</name>
    <dbReference type="NCBI Taxonomy" id="120398"/>
    <lineage>
        <taxon>Eukaryota</taxon>
        <taxon>Sar</taxon>
        <taxon>Stramenopiles</taxon>
        <taxon>Oomycota</taxon>
        <taxon>Saprolegniomycetes</taxon>
        <taxon>Saprolegniales</taxon>
        <taxon>Verrucalvaceae</taxon>
        <taxon>Aphanomyces</taxon>
    </lineage>
</organism>
<keyword evidence="2" id="KW-0813">Transport</keyword>
<evidence type="ECO:0000259" key="9">
    <source>
        <dbReference type="PROSITE" id="PS50893"/>
    </source>
</evidence>
<evidence type="ECO:0000313" key="10">
    <source>
        <dbReference type="EMBL" id="KAF0715900.1"/>
    </source>
</evidence>
<dbReference type="InterPro" id="IPR003593">
    <property type="entry name" value="AAA+_ATPase"/>
</dbReference>
<dbReference type="SMART" id="SM00382">
    <property type="entry name" value="AAA"/>
    <property type="match status" value="2"/>
</dbReference>
<name>A0A485KAP9_9STRA</name>
<keyword evidence="6 8" id="KW-1133">Transmembrane helix</keyword>
<feature type="domain" description="ABC transporter" evidence="9">
    <location>
        <begin position="97"/>
        <end position="364"/>
    </location>
</feature>
<proteinExistence type="predicted"/>
<dbReference type="PROSITE" id="PS50893">
    <property type="entry name" value="ABC_TRANSPORTER_2"/>
    <property type="match status" value="2"/>
</dbReference>
<evidence type="ECO:0000256" key="4">
    <source>
        <dbReference type="ARBA" id="ARBA00022741"/>
    </source>
</evidence>
<dbReference type="FunFam" id="3.40.50.300:FF:000528">
    <property type="entry name" value="ABC transporter G family member 31"/>
    <property type="match status" value="1"/>
</dbReference>
<feature type="transmembrane region" description="Helical" evidence="8">
    <location>
        <begin position="489"/>
        <end position="507"/>
    </location>
</feature>
<dbReference type="GO" id="GO:0016887">
    <property type="term" value="F:ATP hydrolysis activity"/>
    <property type="evidence" value="ECO:0007669"/>
    <property type="project" value="InterPro"/>
</dbReference>
<keyword evidence="4" id="KW-0547">Nucleotide-binding</keyword>
<comment type="subcellular location">
    <subcellularLocation>
        <location evidence="1">Membrane</location>
        <topology evidence="1">Multi-pass membrane protein</topology>
    </subcellularLocation>
</comment>
<dbReference type="GO" id="GO:0016020">
    <property type="term" value="C:membrane"/>
    <property type="evidence" value="ECO:0007669"/>
    <property type="project" value="UniProtKB-SubCell"/>
</dbReference>
<dbReference type="GO" id="GO:0140359">
    <property type="term" value="F:ABC-type transporter activity"/>
    <property type="evidence" value="ECO:0007669"/>
    <property type="project" value="InterPro"/>
</dbReference>
<feature type="transmembrane region" description="Helical" evidence="8">
    <location>
        <begin position="557"/>
        <end position="584"/>
    </location>
</feature>
<dbReference type="Proteomes" id="UP000332933">
    <property type="component" value="Unassembled WGS sequence"/>
</dbReference>
<reference evidence="11 12" key="1">
    <citation type="submission" date="2019-03" db="EMBL/GenBank/DDBJ databases">
        <authorList>
            <person name="Gaulin E."/>
            <person name="Dumas B."/>
        </authorList>
    </citation>
    <scope>NUCLEOTIDE SEQUENCE [LARGE SCALE GENOMIC DNA]</scope>
    <source>
        <strain evidence="11">CBS 568.67</strain>
    </source>
</reference>
<dbReference type="EMBL" id="CAADRA010000503">
    <property type="protein sequence ID" value="VFT80298.1"/>
    <property type="molecule type" value="Genomic_DNA"/>
</dbReference>
<evidence type="ECO:0000256" key="8">
    <source>
        <dbReference type="SAM" id="Phobius"/>
    </source>
</evidence>
<reference evidence="10" key="2">
    <citation type="submission" date="2019-06" db="EMBL/GenBank/DDBJ databases">
        <title>Genomics analysis of Aphanomyces spp. identifies a new class of oomycete effector associated with host adaptation.</title>
        <authorList>
            <person name="Gaulin E."/>
        </authorList>
    </citation>
    <scope>NUCLEOTIDE SEQUENCE</scope>
    <source>
        <strain evidence="10">CBS 578.67</strain>
    </source>
</reference>
<evidence type="ECO:0000313" key="11">
    <source>
        <dbReference type="EMBL" id="VFT80298.1"/>
    </source>
</evidence>
<dbReference type="EMBL" id="VJMH01000503">
    <property type="protein sequence ID" value="KAF0715900.1"/>
    <property type="molecule type" value="Genomic_DNA"/>
</dbReference>
<dbReference type="FunFam" id="3.40.50.300:FF:000289">
    <property type="entry name" value="ABC transporter G family member 31"/>
    <property type="match status" value="1"/>
</dbReference>
<feature type="transmembrane region" description="Helical" evidence="8">
    <location>
        <begin position="1268"/>
        <end position="1286"/>
    </location>
</feature>
<evidence type="ECO:0000256" key="1">
    <source>
        <dbReference type="ARBA" id="ARBA00004141"/>
    </source>
</evidence>
<accession>A0A485KAP9</accession>
<dbReference type="InterPro" id="IPR034003">
    <property type="entry name" value="ABCG_PDR_2"/>
</dbReference>
<feature type="transmembrane region" description="Helical" evidence="8">
    <location>
        <begin position="621"/>
        <end position="644"/>
    </location>
</feature>
<evidence type="ECO:0000256" key="7">
    <source>
        <dbReference type="ARBA" id="ARBA00023136"/>
    </source>
</evidence>
<keyword evidence="5" id="KW-0067">ATP-binding</keyword>
<dbReference type="InterPro" id="IPR027417">
    <property type="entry name" value="P-loop_NTPase"/>
</dbReference>
<feature type="domain" description="ABC transporter" evidence="9">
    <location>
        <begin position="794"/>
        <end position="1033"/>
    </location>
</feature>
<feature type="transmembrane region" description="Helical" evidence="8">
    <location>
        <begin position="1368"/>
        <end position="1389"/>
    </location>
</feature>
<feature type="transmembrane region" description="Helical" evidence="8">
    <location>
        <begin position="513"/>
        <end position="536"/>
    </location>
</feature>
<dbReference type="Pfam" id="PF01061">
    <property type="entry name" value="ABC2_membrane"/>
    <property type="match status" value="2"/>
</dbReference>
<dbReference type="Gene3D" id="3.40.50.300">
    <property type="entry name" value="P-loop containing nucleotide triphosphate hydrolases"/>
    <property type="match status" value="2"/>
</dbReference>
<feature type="transmembrane region" description="Helical" evidence="8">
    <location>
        <begin position="1239"/>
        <end position="1256"/>
    </location>
</feature>
<dbReference type="GO" id="GO:0005524">
    <property type="term" value="F:ATP binding"/>
    <property type="evidence" value="ECO:0007669"/>
    <property type="project" value="UniProtKB-KW"/>
</dbReference>
<dbReference type="InterPro" id="IPR013525">
    <property type="entry name" value="ABC2_TM"/>
</dbReference>
<keyword evidence="3 8" id="KW-0812">Transmembrane</keyword>
<evidence type="ECO:0000256" key="2">
    <source>
        <dbReference type="ARBA" id="ARBA00022448"/>
    </source>
</evidence>
<evidence type="ECO:0000256" key="6">
    <source>
        <dbReference type="ARBA" id="ARBA00022989"/>
    </source>
</evidence>
<feature type="transmembrane region" description="Helical" evidence="8">
    <location>
        <begin position="1158"/>
        <end position="1179"/>
    </location>
</feature>